<name>A0A1I5QQ11_9BACI</name>
<protein>
    <submittedName>
        <fullName evidence="3">Uncharacterized protein</fullName>
    </submittedName>
</protein>
<keyword evidence="1" id="KW-0472">Membrane</keyword>
<dbReference type="RefSeq" id="WP_089832509.1">
    <property type="nucleotide sequence ID" value="NZ_BJWI01000018.1"/>
</dbReference>
<keyword evidence="5" id="KW-1185">Reference proteome</keyword>
<evidence type="ECO:0000313" key="5">
    <source>
        <dbReference type="Proteomes" id="UP000321547"/>
    </source>
</evidence>
<organism evidence="3 4">
    <name type="scientific">Halolactibacillus halophilus</name>
    <dbReference type="NCBI Taxonomy" id="306540"/>
    <lineage>
        <taxon>Bacteria</taxon>
        <taxon>Bacillati</taxon>
        <taxon>Bacillota</taxon>
        <taxon>Bacilli</taxon>
        <taxon>Bacillales</taxon>
        <taxon>Bacillaceae</taxon>
        <taxon>Halolactibacillus</taxon>
    </lineage>
</organism>
<dbReference type="OrthoDB" id="178184at2"/>
<reference evidence="3 4" key="1">
    <citation type="submission" date="2016-10" db="EMBL/GenBank/DDBJ databases">
        <authorList>
            <person name="de Groot N.N."/>
        </authorList>
    </citation>
    <scope>NUCLEOTIDE SEQUENCE [LARGE SCALE GENOMIC DNA]</scope>
    <source>
        <strain evidence="3 4">DSM 17073</strain>
    </source>
</reference>
<keyword evidence="1" id="KW-0812">Transmembrane</keyword>
<proteinExistence type="predicted"/>
<dbReference type="EMBL" id="BJWI01000018">
    <property type="protein sequence ID" value="GEM01888.1"/>
    <property type="molecule type" value="Genomic_DNA"/>
</dbReference>
<sequence>MKKIFFILAIITFLEMVLLFSVGNDYENVNNNTGYLLALIITLFLALYNLFNFKNVKIDSKRTNLFITTIIVLLIPTLFFFTLPDFTYTEAKELVEKEENVQIITNEDNRFPDTRIEGPNEQRHYIIHAKNDEEIVRFIFNPYDGSYRPIIFED</sequence>
<evidence type="ECO:0000313" key="2">
    <source>
        <dbReference type="EMBL" id="GEM01888.1"/>
    </source>
</evidence>
<feature type="transmembrane region" description="Helical" evidence="1">
    <location>
        <begin position="35"/>
        <end position="53"/>
    </location>
</feature>
<accession>A0A1I5QQ11</accession>
<dbReference type="Proteomes" id="UP000321547">
    <property type="component" value="Unassembled WGS sequence"/>
</dbReference>
<dbReference type="Proteomes" id="UP000242243">
    <property type="component" value="Unassembled WGS sequence"/>
</dbReference>
<evidence type="ECO:0000313" key="3">
    <source>
        <dbReference type="EMBL" id="SFP48375.1"/>
    </source>
</evidence>
<keyword evidence="1" id="KW-1133">Transmembrane helix</keyword>
<evidence type="ECO:0000256" key="1">
    <source>
        <dbReference type="SAM" id="Phobius"/>
    </source>
</evidence>
<evidence type="ECO:0000313" key="4">
    <source>
        <dbReference type="Proteomes" id="UP000242243"/>
    </source>
</evidence>
<dbReference type="EMBL" id="FOXC01000023">
    <property type="protein sequence ID" value="SFP48375.1"/>
    <property type="molecule type" value="Genomic_DNA"/>
</dbReference>
<feature type="transmembrane region" description="Helical" evidence="1">
    <location>
        <begin position="65"/>
        <end position="83"/>
    </location>
</feature>
<gene>
    <name evidence="2" type="ORF">HHA03_14200</name>
    <name evidence="3" type="ORF">SAMN05421839_12339</name>
</gene>
<dbReference type="AlphaFoldDB" id="A0A1I5QQ11"/>
<reference evidence="2 5" key="2">
    <citation type="submission" date="2019-07" db="EMBL/GenBank/DDBJ databases">
        <title>Whole genome shotgun sequence of Halolactibacillus halophilus NBRC 100868.</title>
        <authorList>
            <person name="Hosoyama A."/>
            <person name="Uohara A."/>
            <person name="Ohji S."/>
            <person name="Ichikawa N."/>
        </authorList>
    </citation>
    <scope>NUCLEOTIDE SEQUENCE [LARGE SCALE GENOMIC DNA]</scope>
    <source>
        <strain evidence="2 5">NBRC 100868</strain>
    </source>
</reference>